<keyword evidence="1" id="KW-0547">Nucleotide-binding</keyword>
<proteinExistence type="predicted"/>
<dbReference type="EMBL" id="CP117417">
    <property type="protein sequence ID" value="WCT76316.1"/>
    <property type="molecule type" value="Genomic_DNA"/>
</dbReference>
<dbReference type="Gene3D" id="3.30.565.10">
    <property type="entry name" value="Histidine kinase-like ATPase, C-terminal domain"/>
    <property type="match status" value="1"/>
</dbReference>
<evidence type="ECO:0000313" key="2">
    <source>
        <dbReference type="Proteomes" id="UP001218231"/>
    </source>
</evidence>
<sequence length="448" mass="50724">MVGDGTHINAMPTKAFFVDMLVKDIPLERAVLDLVDNCVDGAKRLRPEEVPNFTGLEVKLQLSGDRFEIEDNCGGFDVETAKNYAFRFGRPAAAKSTDYSIGQFGVGMKRALFKFGRYFEVHSTTKHQKWSMTVDVDEWEGSTDWFFNFDEIIDDQEFPEEECGTRIIVRRLRPEVASRFSAEYFRRQLSEMIRSHQRQFLAFGMVIDFEGMHLTNTDLRIRTGGSFSPAIEEYGFDGDSDSPIFVRIVAGISESVPAEAGWYVVCNGRVILSADRSEETGWGSVAEQKEGIPKYHNQYARFRGIVFFNCRSSSKLPWNTTKTGLDSSSVVWQATYPKMLDHTRTVIKFLNSLDDDIEEYGRSSSPLLAAMSRETLSQDVEKFQGARSFSWNRSPRALGPKMVKIQYSREESKIRTLMTALGVSSAKAVGENTFDMIYTEQANGEGEE</sequence>
<protein>
    <submittedName>
        <fullName evidence="1">ATP-binding protein</fullName>
    </submittedName>
</protein>
<dbReference type="RefSeq" id="WP_273616767.1">
    <property type="nucleotide sequence ID" value="NZ_CP117417.1"/>
</dbReference>
<reference evidence="1 2" key="1">
    <citation type="submission" date="2023-02" db="EMBL/GenBank/DDBJ databases">
        <title>Genome sequence of Novosphingobium humi KACC 19094.</title>
        <authorList>
            <person name="Kim S."/>
            <person name="Heo J."/>
            <person name="Kwon S.-W."/>
        </authorList>
    </citation>
    <scope>NUCLEOTIDE SEQUENCE [LARGE SCALE GENOMIC DNA]</scope>
    <source>
        <strain evidence="1 2">KACC 19094</strain>
    </source>
</reference>
<organism evidence="1 2">
    <name type="scientific">Novosphingobium humi</name>
    <dbReference type="NCBI Taxonomy" id="2282397"/>
    <lineage>
        <taxon>Bacteria</taxon>
        <taxon>Pseudomonadati</taxon>
        <taxon>Pseudomonadota</taxon>
        <taxon>Alphaproteobacteria</taxon>
        <taxon>Sphingomonadales</taxon>
        <taxon>Sphingomonadaceae</taxon>
        <taxon>Novosphingobium</taxon>
    </lineage>
</organism>
<gene>
    <name evidence="1" type="ORF">PQ457_10170</name>
</gene>
<dbReference type="InterPro" id="IPR036890">
    <property type="entry name" value="HATPase_C_sf"/>
</dbReference>
<keyword evidence="2" id="KW-1185">Reference proteome</keyword>
<dbReference type="SUPFAM" id="SSF55874">
    <property type="entry name" value="ATPase domain of HSP90 chaperone/DNA topoisomerase II/histidine kinase"/>
    <property type="match status" value="1"/>
</dbReference>
<keyword evidence="1" id="KW-0067">ATP-binding</keyword>
<dbReference type="Pfam" id="PF13589">
    <property type="entry name" value="HATPase_c_3"/>
    <property type="match status" value="1"/>
</dbReference>
<accession>A0ABY7TUM3</accession>
<evidence type="ECO:0000313" key="1">
    <source>
        <dbReference type="EMBL" id="WCT76316.1"/>
    </source>
</evidence>
<name>A0ABY7TUM3_9SPHN</name>
<dbReference type="GO" id="GO:0005524">
    <property type="term" value="F:ATP binding"/>
    <property type="evidence" value="ECO:0007669"/>
    <property type="project" value="UniProtKB-KW"/>
</dbReference>
<dbReference type="Proteomes" id="UP001218231">
    <property type="component" value="Chromosome"/>
</dbReference>